<gene>
    <name evidence="2" type="ORF">BU26DRAFT_571529</name>
</gene>
<organism evidence="2 3">
    <name type="scientific">Trematosphaeria pertusa</name>
    <dbReference type="NCBI Taxonomy" id="390896"/>
    <lineage>
        <taxon>Eukaryota</taxon>
        <taxon>Fungi</taxon>
        <taxon>Dikarya</taxon>
        <taxon>Ascomycota</taxon>
        <taxon>Pezizomycotina</taxon>
        <taxon>Dothideomycetes</taxon>
        <taxon>Pleosporomycetidae</taxon>
        <taxon>Pleosporales</taxon>
        <taxon>Massarineae</taxon>
        <taxon>Trematosphaeriaceae</taxon>
        <taxon>Trematosphaeria</taxon>
    </lineage>
</organism>
<dbReference type="RefSeq" id="XP_033676785.1">
    <property type="nucleotide sequence ID" value="XM_033834147.1"/>
</dbReference>
<accession>A0A6A6HUU6</accession>
<proteinExistence type="predicted"/>
<reference evidence="2" key="1">
    <citation type="journal article" date="2020" name="Stud. Mycol.">
        <title>101 Dothideomycetes genomes: a test case for predicting lifestyles and emergence of pathogens.</title>
        <authorList>
            <person name="Haridas S."/>
            <person name="Albert R."/>
            <person name="Binder M."/>
            <person name="Bloem J."/>
            <person name="Labutti K."/>
            <person name="Salamov A."/>
            <person name="Andreopoulos B."/>
            <person name="Baker S."/>
            <person name="Barry K."/>
            <person name="Bills G."/>
            <person name="Bluhm B."/>
            <person name="Cannon C."/>
            <person name="Castanera R."/>
            <person name="Culley D."/>
            <person name="Daum C."/>
            <person name="Ezra D."/>
            <person name="Gonzalez J."/>
            <person name="Henrissat B."/>
            <person name="Kuo A."/>
            <person name="Liang C."/>
            <person name="Lipzen A."/>
            <person name="Lutzoni F."/>
            <person name="Magnuson J."/>
            <person name="Mondo S."/>
            <person name="Nolan M."/>
            <person name="Ohm R."/>
            <person name="Pangilinan J."/>
            <person name="Park H.-J."/>
            <person name="Ramirez L."/>
            <person name="Alfaro M."/>
            <person name="Sun H."/>
            <person name="Tritt A."/>
            <person name="Yoshinaga Y."/>
            <person name="Zwiers L.-H."/>
            <person name="Turgeon B."/>
            <person name="Goodwin S."/>
            <person name="Spatafora J."/>
            <person name="Crous P."/>
            <person name="Grigoriev I."/>
        </authorList>
    </citation>
    <scope>NUCLEOTIDE SEQUENCE</scope>
    <source>
        <strain evidence="2">CBS 122368</strain>
    </source>
</reference>
<keyword evidence="3" id="KW-1185">Reference proteome</keyword>
<evidence type="ECO:0000256" key="1">
    <source>
        <dbReference type="SAM" id="MobiDB-lite"/>
    </source>
</evidence>
<dbReference type="GeneID" id="54587477"/>
<evidence type="ECO:0000313" key="3">
    <source>
        <dbReference type="Proteomes" id="UP000800094"/>
    </source>
</evidence>
<feature type="compositionally biased region" description="Polar residues" evidence="1">
    <location>
        <begin position="155"/>
        <end position="166"/>
    </location>
</feature>
<dbReference type="Proteomes" id="UP000800094">
    <property type="component" value="Unassembled WGS sequence"/>
</dbReference>
<dbReference type="AlphaFoldDB" id="A0A6A6HUU6"/>
<sequence length="166" mass="18738">MHPVFAIDSERRICRTELILMIAALYALEYIAQGAKKTAWNWQWRERTARPEGVDARVPYLPCTRSQHAMQHESATKALSVAKQEFKRGSTLSCINSDELESGGKNPTHKTPSTRKQPRIRPSPSAHVPNPPARDPPNHQEHGSLPAWLDADQRTPATRSTLRFLL</sequence>
<protein>
    <submittedName>
        <fullName evidence="2">Uncharacterized protein</fullName>
    </submittedName>
</protein>
<dbReference type="EMBL" id="ML987210">
    <property type="protein sequence ID" value="KAF2241781.1"/>
    <property type="molecule type" value="Genomic_DNA"/>
</dbReference>
<name>A0A6A6HUU6_9PLEO</name>
<evidence type="ECO:0000313" key="2">
    <source>
        <dbReference type="EMBL" id="KAF2241781.1"/>
    </source>
</evidence>
<feature type="region of interest" description="Disordered" evidence="1">
    <location>
        <begin position="93"/>
        <end position="166"/>
    </location>
</feature>